<dbReference type="Proteomes" id="UP000823388">
    <property type="component" value="Chromosome 7K"/>
</dbReference>
<proteinExistence type="predicted"/>
<comment type="caution">
    <text evidence="1">The sequence shown here is derived from an EMBL/GenBank/DDBJ whole genome shotgun (WGS) entry which is preliminary data.</text>
</comment>
<evidence type="ECO:0000313" key="2">
    <source>
        <dbReference type="Proteomes" id="UP000823388"/>
    </source>
</evidence>
<name>A0A8T0QRA2_PANVG</name>
<dbReference type="EMBL" id="CM029049">
    <property type="protein sequence ID" value="KAG2575647.1"/>
    <property type="molecule type" value="Genomic_DNA"/>
</dbReference>
<accession>A0A8T0QRA2</accession>
<protein>
    <submittedName>
        <fullName evidence="1">Uncharacterized protein</fullName>
    </submittedName>
</protein>
<sequence length="105" mass="11845">MAKQKAGWAWWTNRQEEGGRGAAQQARLAGRPDLGGHVAIHVLAGSTVAGRKLYILHATLTLLYIHVGVGKTTYCLYLLRDDKSIHVLFHKLRLRWLVKFKINLT</sequence>
<reference evidence="1" key="1">
    <citation type="submission" date="2020-05" db="EMBL/GenBank/DDBJ databases">
        <title>WGS assembly of Panicum virgatum.</title>
        <authorList>
            <person name="Lovell J.T."/>
            <person name="Jenkins J."/>
            <person name="Shu S."/>
            <person name="Juenger T.E."/>
            <person name="Schmutz J."/>
        </authorList>
    </citation>
    <scope>NUCLEOTIDE SEQUENCE</scope>
    <source>
        <strain evidence="1">AP13</strain>
    </source>
</reference>
<keyword evidence="2" id="KW-1185">Reference proteome</keyword>
<evidence type="ECO:0000313" key="1">
    <source>
        <dbReference type="EMBL" id="KAG2575647.1"/>
    </source>
</evidence>
<organism evidence="1 2">
    <name type="scientific">Panicum virgatum</name>
    <name type="common">Blackwell switchgrass</name>
    <dbReference type="NCBI Taxonomy" id="38727"/>
    <lineage>
        <taxon>Eukaryota</taxon>
        <taxon>Viridiplantae</taxon>
        <taxon>Streptophyta</taxon>
        <taxon>Embryophyta</taxon>
        <taxon>Tracheophyta</taxon>
        <taxon>Spermatophyta</taxon>
        <taxon>Magnoliopsida</taxon>
        <taxon>Liliopsida</taxon>
        <taxon>Poales</taxon>
        <taxon>Poaceae</taxon>
        <taxon>PACMAD clade</taxon>
        <taxon>Panicoideae</taxon>
        <taxon>Panicodae</taxon>
        <taxon>Paniceae</taxon>
        <taxon>Panicinae</taxon>
        <taxon>Panicum</taxon>
        <taxon>Panicum sect. Hiantes</taxon>
    </lineage>
</organism>
<gene>
    <name evidence="1" type="ORF">PVAP13_7KG377301</name>
</gene>
<dbReference type="AlphaFoldDB" id="A0A8T0QRA2"/>